<keyword evidence="15" id="KW-1185">Reference proteome</keyword>
<feature type="domain" description="TonB-dependent receptor plug" evidence="13">
    <location>
        <begin position="71"/>
        <end position="186"/>
    </location>
</feature>
<dbReference type="GO" id="GO:0009279">
    <property type="term" value="C:cell outer membrane"/>
    <property type="evidence" value="ECO:0007669"/>
    <property type="project" value="UniProtKB-SubCell"/>
</dbReference>
<evidence type="ECO:0000259" key="12">
    <source>
        <dbReference type="Pfam" id="PF00593"/>
    </source>
</evidence>
<accession>A0A285R298</accession>
<evidence type="ECO:0000256" key="4">
    <source>
        <dbReference type="ARBA" id="ARBA00022692"/>
    </source>
</evidence>
<keyword evidence="7 8" id="KW-0998">Cell outer membrane</keyword>
<organism evidence="14 15">
    <name type="scientific">Sphingomonas guangdongensis</name>
    <dbReference type="NCBI Taxonomy" id="1141890"/>
    <lineage>
        <taxon>Bacteria</taxon>
        <taxon>Pseudomonadati</taxon>
        <taxon>Pseudomonadota</taxon>
        <taxon>Alphaproteobacteria</taxon>
        <taxon>Sphingomonadales</taxon>
        <taxon>Sphingomonadaceae</taxon>
        <taxon>Sphingomonas</taxon>
    </lineage>
</organism>
<feature type="domain" description="TonB-dependent receptor-like beta-barrel" evidence="12">
    <location>
        <begin position="408"/>
        <end position="868"/>
    </location>
</feature>
<feature type="chain" id="PRO_5012831905" evidence="11">
    <location>
        <begin position="23"/>
        <end position="902"/>
    </location>
</feature>
<dbReference type="OrthoDB" id="7051241at2"/>
<dbReference type="InterPro" id="IPR039426">
    <property type="entry name" value="TonB-dep_rcpt-like"/>
</dbReference>
<dbReference type="AlphaFoldDB" id="A0A285R298"/>
<evidence type="ECO:0000256" key="5">
    <source>
        <dbReference type="ARBA" id="ARBA00023077"/>
    </source>
</evidence>
<keyword evidence="3 8" id="KW-1134">Transmembrane beta strand</keyword>
<dbReference type="SUPFAM" id="SSF56935">
    <property type="entry name" value="Porins"/>
    <property type="match status" value="1"/>
</dbReference>
<keyword evidence="2 8" id="KW-0813">Transport</keyword>
<evidence type="ECO:0000256" key="10">
    <source>
        <dbReference type="SAM" id="MobiDB-lite"/>
    </source>
</evidence>
<comment type="subcellular location">
    <subcellularLocation>
        <location evidence="1 8">Cell outer membrane</location>
        <topology evidence="1 8">Multi-pass membrane protein</topology>
    </subcellularLocation>
</comment>
<dbReference type="EMBL" id="OBMI01000003">
    <property type="protein sequence ID" value="SOB88230.1"/>
    <property type="molecule type" value="Genomic_DNA"/>
</dbReference>
<evidence type="ECO:0000256" key="8">
    <source>
        <dbReference type="PROSITE-ProRule" id="PRU01360"/>
    </source>
</evidence>
<keyword evidence="5 9" id="KW-0798">TonB box</keyword>
<keyword evidence="11" id="KW-0732">Signal</keyword>
<feature type="region of interest" description="Disordered" evidence="10">
    <location>
        <begin position="29"/>
        <end position="51"/>
    </location>
</feature>
<dbReference type="Proteomes" id="UP000219494">
    <property type="component" value="Unassembled WGS sequence"/>
</dbReference>
<comment type="similarity">
    <text evidence="8 9">Belongs to the TonB-dependent receptor family.</text>
</comment>
<dbReference type="InterPro" id="IPR036942">
    <property type="entry name" value="Beta-barrel_TonB_sf"/>
</dbReference>
<evidence type="ECO:0000256" key="9">
    <source>
        <dbReference type="RuleBase" id="RU003357"/>
    </source>
</evidence>
<evidence type="ECO:0000256" key="7">
    <source>
        <dbReference type="ARBA" id="ARBA00023237"/>
    </source>
</evidence>
<dbReference type="RefSeq" id="WP_097065009.1">
    <property type="nucleotide sequence ID" value="NZ_OBMI01000003.1"/>
</dbReference>
<keyword evidence="6 8" id="KW-0472">Membrane</keyword>
<dbReference type="PANTHER" id="PTHR47234:SF2">
    <property type="entry name" value="TONB-DEPENDENT RECEPTOR"/>
    <property type="match status" value="1"/>
</dbReference>
<dbReference type="InterPro" id="IPR012910">
    <property type="entry name" value="Plug_dom"/>
</dbReference>
<dbReference type="Pfam" id="PF00593">
    <property type="entry name" value="TonB_dep_Rec_b-barrel"/>
    <property type="match status" value="1"/>
</dbReference>
<protein>
    <submittedName>
        <fullName evidence="14">Iron complex outermembrane recepter protein</fullName>
    </submittedName>
</protein>
<dbReference type="Gene3D" id="2.40.170.20">
    <property type="entry name" value="TonB-dependent receptor, beta-barrel domain"/>
    <property type="match status" value="1"/>
</dbReference>
<feature type="signal peptide" evidence="11">
    <location>
        <begin position="1"/>
        <end position="22"/>
    </location>
</feature>
<name>A0A285R298_9SPHN</name>
<evidence type="ECO:0000256" key="11">
    <source>
        <dbReference type="SAM" id="SignalP"/>
    </source>
</evidence>
<dbReference type="InterPro" id="IPR000531">
    <property type="entry name" value="Beta-barrel_TonB"/>
</dbReference>
<gene>
    <name evidence="14" type="ORF">SAMN06297144_3375</name>
</gene>
<evidence type="ECO:0000256" key="1">
    <source>
        <dbReference type="ARBA" id="ARBA00004571"/>
    </source>
</evidence>
<reference evidence="14 15" key="1">
    <citation type="submission" date="2017-07" db="EMBL/GenBank/DDBJ databases">
        <authorList>
            <person name="Sun Z.S."/>
            <person name="Albrecht U."/>
            <person name="Echele G."/>
            <person name="Lee C.C."/>
        </authorList>
    </citation>
    <scope>NUCLEOTIDE SEQUENCE [LARGE SCALE GENOMIC DNA]</scope>
    <source>
        <strain evidence="14 15">CGMCC 1.12672</strain>
    </source>
</reference>
<dbReference type="PANTHER" id="PTHR47234">
    <property type="match status" value="1"/>
</dbReference>
<proteinExistence type="inferred from homology"/>
<dbReference type="Pfam" id="PF07715">
    <property type="entry name" value="Plug"/>
    <property type="match status" value="1"/>
</dbReference>
<evidence type="ECO:0000313" key="14">
    <source>
        <dbReference type="EMBL" id="SOB88230.1"/>
    </source>
</evidence>
<evidence type="ECO:0000313" key="15">
    <source>
        <dbReference type="Proteomes" id="UP000219494"/>
    </source>
</evidence>
<evidence type="ECO:0000256" key="3">
    <source>
        <dbReference type="ARBA" id="ARBA00022452"/>
    </source>
</evidence>
<sequence>MITTSKRLLLGAAPLALTLALAAPAAAQTAEPVTDQQPATPATADTAPDEDGAAQDIVVTGSRIRGIAPVGSSVIAIDQAKIAETPVTSTNDLLRRVPQVVSLGANRAGGSAQNGAANATRGAGINLRGLSTNATLLLYDGRRFPPQGTQGQFTDPSVLPSIALSRVEVIADGASAIYGSDAVAGVVNLILRRDFDGLEARGRYGFTDGNYDERQASAIAGKRWSGGYAMLAGEWTYNSALIGTDLDFYQNDNRARGGRDLRVLTCNPGTITANGVSYAIPTGGVTAANRGSLVAGTSNRCFYDRDLEVIPDQERFSLTGALSQEIGDRIRVFADGFWSRREGTLPLIANINTAVPSTNPFYVAPAGVTPGLCPASAGVAAGTRCVTVAYSLYPEFGQIQRRFWNETWNAVGGVEVDLFGDFRATAYYSHGESEEVDNRRQNGANAAALAAALRDTNPATALNVFGGTNNPATYARLIDNLFVITGRTKLDVYNAQADGTLFALPGGNVRLAIGGEHRVEYTFTDLQTGTSAAPVAVGSDGERNVDAVFGELFVPIVGAGNASPGLEQLSLSAALRYENYSDFGSTTNPKIGVTYKPFRGLSLKGTYGTSFRAPTFTEVSTVGGGAGLYFDTLPGPNGNQIGIGIAGGNPDLQPEQATTWSFGVEAAPPEIPGLVASLTYFRIDYTDQIQALRGTPGLLTNPIYRQFVQFNPTAATISGLVNSGLPLNAVIDQSQVTFIADGRRQNLGTSLLRGLDFALSYNWQMGDIRMDAGIQGSYILDYLFEAVPGSGLVSVVDTFGFTQKFRNQADIGVQWRGLRSRLTWNHLAGYFNTTVTPRQQISNYDTFDLSVGFELTRNVTIGADVRNLFDEEPPFVDTTGGYDPQGANPIPRIVSLTAQVKF</sequence>
<dbReference type="InterPro" id="IPR037066">
    <property type="entry name" value="Plug_dom_sf"/>
</dbReference>
<dbReference type="Gene3D" id="2.170.130.10">
    <property type="entry name" value="TonB-dependent receptor, plug domain"/>
    <property type="match status" value="1"/>
</dbReference>
<dbReference type="PROSITE" id="PS52016">
    <property type="entry name" value="TONB_DEPENDENT_REC_3"/>
    <property type="match status" value="1"/>
</dbReference>
<evidence type="ECO:0000256" key="6">
    <source>
        <dbReference type="ARBA" id="ARBA00023136"/>
    </source>
</evidence>
<evidence type="ECO:0000256" key="2">
    <source>
        <dbReference type="ARBA" id="ARBA00022448"/>
    </source>
</evidence>
<keyword evidence="4 8" id="KW-0812">Transmembrane</keyword>
<feature type="compositionally biased region" description="Low complexity" evidence="10">
    <location>
        <begin position="29"/>
        <end position="46"/>
    </location>
</feature>
<evidence type="ECO:0000259" key="13">
    <source>
        <dbReference type="Pfam" id="PF07715"/>
    </source>
</evidence>